<feature type="non-terminal residue" evidence="6">
    <location>
        <position position="222"/>
    </location>
</feature>
<reference evidence="6 7" key="2">
    <citation type="submission" date="2020-02" db="EMBL/GenBank/DDBJ databases">
        <title>Genome sequences of Thiorhodococcus mannitoliphagus and Thiorhodococcus minor, purple sulfur photosynthetic bacteria in the gammaproteobacterial family, Chromatiaceae.</title>
        <authorList>
            <person name="Aviles F.A."/>
            <person name="Meyer T.E."/>
            <person name="Kyndt J.A."/>
        </authorList>
    </citation>
    <scope>NUCLEOTIDE SEQUENCE [LARGE SCALE GENOMIC DNA]</scope>
    <source>
        <strain evidence="6 7">DSM 18266</strain>
    </source>
</reference>
<evidence type="ECO:0000259" key="4">
    <source>
        <dbReference type="Pfam" id="PF13102"/>
    </source>
</evidence>
<dbReference type="Proteomes" id="UP000471640">
    <property type="component" value="Unassembled WGS sequence"/>
</dbReference>
<feature type="domain" description="Phage integrase SAM-like" evidence="4">
    <location>
        <begin position="104"/>
        <end position="196"/>
    </location>
</feature>
<evidence type="ECO:0000313" key="6">
    <source>
        <dbReference type="EMBL" id="NEX23545.1"/>
    </source>
</evidence>
<name>A0A6P1E7R8_9GAMM</name>
<organism evidence="6 7">
    <name type="scientific">Thiorhodococcus mannitoliphagus</name>
    <dbReference type="NCBI Taxonomy" id="329406"/>
    <lineage>
        <taxon>Bacteria</taxon>
        <taxon>Pseudomonadati</taxon>
        <taxon>Pseudomonadota</taxon>
        <taxon>Gammaproteobacteria</taxon>
        <taxon>Chromatiales</taxon>
        <taxon>Chromatiaceae</taxon>
        <taxon>Thiorhodococcus</taxon>
    </lineage>
</organism>
<dbReference type="InterPro" id="IPR050808">
    <property type="entry name" value="Phage_Integrase"/>
</dbReference>
<dbReference type="RefSeq" id="WP_164656972.1">
    <property type="nucleotide sequence ID" value="NZ_JAAIJR010000231.1"/>
</dbReference>
<keyword evidence="3 6" id="KW-0238">DNA-binding</keyword>
<dbReference type="GO" id="GO:0003677">
    <property type="term" value="F:DNA binding"/>
    <property type="evidence" value="ECO:0007669"/>
    <property type="project" value="UniProtKB-KW"/>
</dbReference>
<accession>A0A6P1E7R8</accession>
<keyword evidence="7" id="KW-1185">Reference proteome</keyword>
<dbReference type="SUPFAM" id="SSF56349">
    <property type="entry name" value="DNA breaking-rejoining enzymes"/>
    <property type="match status" value="1"/>
</dbReference>
<dbReference type="AlphaFoldDB" id="A0A6P1E7R8"/>
<dbReference type="PANTHER" id="PTHR30629:SF2">
    <property type="entry name" value="PROPHAGE INTEGRASE INTS-RELATED"/>
    <property type="match status" value="1"/>
</dbReference>
<sequence length="222" mass="25947">MPIINLTAKFIAQSLVCPDDRSRIEYVHHDRSGFYVEVRSTSPGQGTYYLRYKDANGKTCHQRIGRTQEMDLAVAKEQAKKLKAEIALGANPREEEKARKAVPTLNAFFEEHYLPFARERKKTWAKDEELFRLRLKQAFGDRRLNQISRQEIQRFHTDLKADGLAAATCNHYIKLLRRMLNLAVEWDMLERNPAAKVPLIPERNQVEHYMDDEELHRLLSVL</sequence>
<protein>
    <submittedName>
        <fullName evidence="6">Integrase arm-type DNA-binding domain-containing protein</fullName>
    </submittedName>
</protein>
<dbReference type="InterPro" id="IPR038488">
    <property type="entry name" value="Integrase_DNA-bd_sf"/>
</dbReference>
<keyword evidence="2" id="KW-0229">DNA integration</keyword>
<gene>
    <name evidence="6" type="ORF">G3480_25245</name>
</gene>
<dbReference type="PANTHER" id="PTHR30629">
    <property type="entry name" value="PROPHAGE INTEGRASE"/>
    <property type="match status" value="1"/>
</dbReference>
<dbReference type="Gene3D" id="1.10.150.130">
    <property type="match status" value="1"/>
</dbReference>
<proteinExistence type="inferred from homology"/>
<dbReference type="Pfam" id="PF13356">
    <property type="entry name" value="Arm-DNA-bind_3"/>
    <property type="match status" value="1"/>
</dbReference>
<dbReference type="InterPro" id="IPR025269">
    <property type="entry name" value="SAM-like_dom"/>
</dbReference>
<evidence type="ECO:0000256" key="2">
    <source>
        <dbReference type="ARBA" id="ARBA00022908"/>
    </source>
</evidence>
<evidence type="ECO:0000256" key="3">
    <source>
        <dbReference type="ARBA" id="ARBA00023125"/>
    </source>
</evidence>
<evidence type="ECO:0000259" key="5">
    <source>
        <dbReference type="Pfam" id="PF13356"/>
    </source>
</evidence>
<evidence type="ECO:0000256" key="1">
    <source>
        <dbReference type="ARBA" id="ARBA00008857"/>
    </source>
</evidence>
<comment type="caution">
    <text evidence="6">The sequence shown here is derived from an EMBL/GenBank/DDBJ whole genome shotgun (WGS) entry which is preliminary data.</text>
</comment>
<feature type="domain" description="Integrase DNA-binding" evidence="5">
    <location>
        <begin position="6"/>
        <end position="98"/>
    </location>
</feature>
<dbReference type="GO" id="GO:0015074">
    <property type="term" value="P:DNA integration"/>
    <property type="evidence" value="ECO:0007669"/>
    <property type="project" value="UniProtKB-KW"/>
</dbReference>
<reference evidence="7" key="1">
    <citation type="journal article" date="2020" name="Microbiol. Resour. Announc.">
        <title>Draft Genome Sequences of Thiorhodococcus mannitoliphagus and Thiorhodococcus minor, Purple Sulfur Photosynthetic Bacteria in the Gammaproteobacterial Family Chromatiaceae.</title>
        <authorList>
            <person name="Aviles F.A."/>
            <person name="Meyer T.E."/>
            <person name="Kyndt J.A."/>
        </authorList>
    </citation>
    <scope>NUCLEOTIDE SEQUENCE [LARGE SCALE GENOMIC DNA]</scope>
    <source>
        <strain evidence="7">DSM 18266</strain>
    </source>
</reference>
<evidence type="ECO:0000313" key="7">
    <source>
        <dbReference type="Proteomes" id="UP000471640"/>
    </source>
</evidence>
<dbReference type="EMBL" id="JAAIJR010000231">
    <property type="protein sequence ID" value="NEX23545.1"/>
    <property type="molecule type" value="Genomic_DNA"/>
</dbReference>
<dbReference type="InterPro" id="IPR025166">
    <property type="entry name" value="Integrase_DNA_bind_dom"/>
</dbReference>
<comment type="similarity">
    <text evidence="1">Belongs to the 'phage' integrase family.</text>
</comment>
<dbReference type="InterPro" id="IPR010998">
    <property type="entry name" value="Integrase_recombinase_N"/>
</dbReference>
<dbReference type="InterPro" id="IPR011010">
    <property type="entry name" value="DNA_brk_join_enz"/>
</dbReference>
<dbReference type="Pfam" id="PF13102">
    <property type="entry name" value="Phage_int_SAM_5"/>
    <property type="match status" value="1"/>
</dbReference>
<dbReference type="Gene3D" id="3.30.160.390">
    <property type="entry name" value="Integrase, DNA-binding domain"/>
    <property type="match status" value="1"/>
</dbReference>